<sequence>MKIEQAMITQLMVLLNVKNGKYRPSEISKELGITLQGVVYHMKILRDKGYIGSDNKITKEGFDFLYNGLNTIEDFVHSSLINIDASLIWEAIPDRDIIPGQKVYLYMQDGYLHASPDVKTGSYGVSCTRSNAGKCAGITGVKGLIDVKKAKITIMLLKNIEKIENLCDYEKIILQKVSSVEYDLAGSVGELAYTVLRDGGIKNNLEYNAIGAGFEAAKRGYSTLILISDRLFHFTINDIRELQAKNPEIEINYIH</sequence>
<accession>A0A0Q0VJ20</accession>
<evidence type="ECO:0000313" key="2">
    <source>
        <dbReference type="Proteomes" id="UP000050301"/>
    </source>
</evidence>
<dbReference type="InterPro" id="IPR011991">
    <property type="entry name" value="ArsR-like_HTH"/>
</dbReference>
<dbReference type="Gene3D" id="1.10.10.10">
    <property type="entry name" value="Winged helix-like DNA-binding domain superfamily/Winged helix DNA-binding domain"/>
    <property type="match status" value="1"/>
</dbReference>
<dbReference type="InParanoid" id="A0A0Q0VJ20"/>
<reference evidence="1 2" key="1">
    <citation type="submission" date="2015-09" db="EMBL/GenBank/DDBJ databases">
        <title>Heavy metals and arsenic resistance mechanisms in polyextremophilic archaea of the family Ferroplasmaceae.</title>
        <authorList>
            <person name="Bulaev A.G."/>
            <person name="Kanygina A.V."/>
        </authorList>
    </citation>
    <scope>NUCLEOTIDE SEQUENCE [LARGE SCALE GENOMIC DNA]</scope>
    <source>
        <strain evidence="1 2">BH2</strain>
    </source>
</reference>
<dbReference type="CDD" id="cd00090">
    <property type="entry name" value="HTH_ARSR"/>
    <property type="match status" value="1"/>
</dbReference>
<dbReference type="InterPro" id="IPR036390">
    <property type="entry name" value="WH_DNA-bd_sf"/>
</dbReference>
<dbReference type="Proteomes" id="UP000050301">
    <property type="component" value="Unassembled WGS sequence"/>
</dbReference>
<comment type="caution">
    <text evidence="1">The sequence shown here is derived from an EMBL/GenBank/DDBJ whole genome shotgun (WGS) entry which is preliminary data.</text>
</comment>
<dbReference type="InterPro" id="IPR036388">
    <property type="entry name" value="WH-like_DNA-bd_sf"/>
</dbReference>
<feature type="non-terminal residue" evidence="1">
    <location>
        <position position="255"/>
    </location>
</feature>
<dbReference type="SUPFAM" id="SSF46785">
    <property type="entry name" value="Winged helix' DNA-binding domain"/>
    <property type="match status" value="1"/>
</dbReference>
<dbReference type="EMBL" id="LKBH01000307">
    <property type="protein sequence ID" value="KQB33522.1"/>
    <property type="molecule type" value="Genomic_DNA"/>
</dbReference>
<dbReference type="InterPro" id="IPR012015">
    <property type="entry name" value="UCP_HTH_arc"/>
</dbReference>
<evidence type="ECO:0000313" key="1">
    <source>
        <dbReference type="EMBL" id="KQB33522.1"/>
    </source>
</evidence>
<evidence type="ECO:0008006" key="3">
    <source>
        <dbReference type="Google" id="ProtNLM"/>
    </source>
</evidence>
<keyword evidence="2" id="KW-1185">Reference proteome</keyword>
<organism evidence="1 2">
    <name type="scientific">Acidiplasma cupricumulans</name>
    <dbReference type="NCBI Taxonomy" id="312540"/>
    <lineage>
        <taxon>Archaea</taxon>
        <taxon>Methanobacteriati</taxon>
        <taxon>Thermoplasmatota</taxon>
        <taxon>Thermoplasmata</taxon>
        <taxon>Thermoplasmatales</taxon>
        <taxon>Ferroplasmaceae</taxon>
        <taxon>Acidiplasma</taxon>
    </lineage>
</organism>
<protein>
    <recommendedName>
        <fullName evidence="3">Transcriptional regulator</fullName>
    </recommendedName>
</protein>
<name>A0A0Q0VJ20_9ARCH</name>
<gene>
    <name evidence="1" type="ORF">AOG55_02780</name>
</gene>
<dbReference type="AlphaFoldDB" id="A0A0Q0VJ20"/>
<dbReference type="RefSeq" id="WP_055041185.1">
    <property type="nucleotide sequence ID" value="NZ_LKBH01000307.1"/>
</dbReference>
<dbReference type="PIRSF" id="PIRSF004955">
    <property type="entry name" value="HTH_arch"/>
    <property type="match status" value="1"/>
</dbReference>
<proteinExistence type="predicted"/>